<feature type="region of interest" description="Disordered" evidence="1">
    <location>
        <begin position="1"/>
        <end position="20"/>
    </location>
</feature>
<dbReference type="SUPFAM" id="SSF52047">
    <property type="entry name" value="RNI-like"/>
    <property type="match status" value="1"/>
</dbReference>
<sequence>MGITHCVGPAQRQGERGDSPVEQEILTETHNHLERSGSLPLHLVVSLEFIPNFNLVLQVLQTHAGRLETLNIVSRPKEGCIRYILSENVLHLLQLPFPSLKRLHVGKSYTAPSPPQVASYLRIDLDAPQLYQLSYYFHAILPPALSRLTWLSISKSDFRSIEPPIIQNQIELPELLELQIAKCEPGPILCALSTPALQVLIFYSEFTSDELPKELPDYPYLRDLQWSDYGRDPTFDLVFRRCPSLTRYANYVVGRENKISHGMVDGPTIFLGPGRMNSIEWPRLEEVLFDCTSCVDLLALVDLVPTIKRIRILKDPCEFGDSNVEKKHLAELREKVDVALWLGAWTDF</sequence>
<protein>
    <recommendedName>
        <fullName evidence="4">F-box domain-containing protein</fullName>
    </recommendedName>
</protein>
<proteinExistence type="predicted"/>
<name>A0A0C3Q0G2_9AGAM</name>
<gene>
    <name evidence="2" type="ORF">M407DRAFT_28924</name>
</gene>
<reference evidence="2 3" key="1">
    <citation type="submission" date="2014-04" db="EMBL/GenBank/DDBJ databases">
        <authorList>
            <consortium name="DOE Joint Genome Institute"/>
            <person name="Kuo A."/>
            <person name="Girlanda M."/>
            <person name="Perotto S."/>
            <person name="Kohler A."/>
            <person name="Nagy L.G."/>
            <person name="Floudas D."/>
            <person name="Copeland A."/>
            <person name="Barry K.W."/>
            <person name="Cichocki N."/>
            <person name="Veneault-Fourrey C."/>
            <person name="LaButti K."/>
            <person name="Lindquist E.A."/>
            <person name="Lipzen A."/>
            <person name="Lundell T."/>
            <person name="Morin E."/>
            <person name="Murat C."/>
            <person name="Sun H."/>
            <person name="Tunlid A."/>
            <person name="Henrissat B."/>
            <person name="Grigoriev I.V."/>
            <person name="Hibbett D.S."/>
            <person name="Martin F."/>
            <person name="Nordberg H.P."/>
            <person name="Cantor M.N."/>
            <person name="Hua S.X."/>
        </authorList>
    </citation>
    <scope>NUCLEOTIDE SEQUENCE [LARGE SCALE GENOMIC DNA]</scope>
    <source>
        <strain evidence="2 3">MUT 4182</strain>
    </source>
</reference>
<keyword evidence="3" id="KW-1185">Reference proteome</keyword>
<dbReference type="OrthoDB" id="3247864at2759"/>
<dbReference type="EMBL" id="KN823137">
    <property type="protein sequence ID" value="KIO21470.1"/>
    <property type="molecule type" value="Genomic_DNA"/>
</dbReference>
<dbReference type="Proteomes" id="UP000054248">
    <property type="component" value="Unassembled WGS sequence"/>
</dbReference>
<evidence type="ECO:0000313" key="2">
    <source>
        <dbReference type="EMBL" id="KIO21470.1"/>
    </source>
</evidence>
<dbReference type="AlphaFoldDB" id="A0A0C3Q0G2"/>
<dbReference type="InterPro" id="IPR032675">
    <property type="entry name" value="LRR_dom_sf"/>
</dbReference>
<organism evidence="2 3">
    <name type="scientific">Tulasnella calospora MUT 4182</name>
    <dbReference type="NCBI Taxonomy" id="1051891"/>
    <lineage>
        <taxon>Eukaryota</taxon>
        <taxon>Fungi</taxon>
        <taxon>Dikarya</taxon>
        <taxon>Basidiomycota</taxon>
        <taxon>Agaricomycotina</taxon>
        <taxon>Agaricomycetes</taxon>
        <taxon>Cantharellales</taxon>
        <taxon>Tulasnellaceae</taxon>
        <taxon>Tulasnella</taxon>
    </lineage>
</organism>
<accession>A0A0C3Q0G2</accession>
<evidence type="ECO:0000313" key="3">
    <source>
        <dbReference type="Proteomes" id="UP000054248"/>
    </source>
</evidence>
<reference evidence="3" key="2">
    <citation type="submission" date="2015-01" db="EMBL/GenBank/DDBJ databases">
        <title>Evolutionary Origins and Diversification of the Mycorrhizal Mutualists.</title>
        <authorList>
            <consortium name="DOE Joint Genome Institute"/>
            <consortium name="Mycorrhizal Genomics Consortium"/>
            <person name="Kohler A."/>
            <person name="Kuo A."/>
            <person name="Nagy L.G."/>
            <person name="Floudas D."/>
            <person name="Copeland A."/>
            <person name="Barry K.W."/>
            <person name="Cichocki N."/>
            <person name="Veneault-Fourrey C."/>
            <person name="LaButti K."/>
            <person name="Lindquist E.A."/>
            <person name="Lipzen A."/>
            <person name="Lundell T."/>
            <person name="Morin E."/>
            <person name="Murat C."/>
            <person name="Riley R."/>
            <person name="Ohm R."/>
            <person name="Sun H."/>
            <person name="Tunlid A."/>
            <person name="Henrissat B."/>
            <person name="Grigoriev I.V."/>
            <person name="Hibbett D.S."/>
            <person name="Martin F."/>
        </authorList>
    </citation>
    <scope>NUCLEOTIDE SEQUENCE [LARGE SCALE GENOMIC DNA]</scope>
    <source>
        <strain evidence="3">MUT 4182</strain>
    </source>
</reference>
<dbReference type="Gene3D" id="3.80.10.10">
    <property type="entry name" value="Ribonuclease Inhibitor"/>
    <property type="match status" value="1"/>
</dbReference>
<dbReference type="HOGENOM" id="CLU_048163_0_0_1"/>
<evidence type="ECO:0008006" key="4">
    <source>
        <dbReference type="Google" id="ProtNLM"/>
    </source>
</evidence>
<evidence type="ECO:0000256" key="1">
    <source>
        <dbReference type="SAM" id="MobiDB-lite"/>
    </source>
</evidence>